<accession>A0A090DVK0</accession>
<proteinExistence type="inferred from homology"/>
<sequence length="172" mass="19890">MAAQDVYLGLGGNIGDTKEIFRSVVNTLKGFSDCEWVGISKLYRTSPVSSIPQPHFLNAACHLRTTSNLEFFFERIESLEKAHGKIDKTKDEPRTIDIDLLFFGKEVRMDQKLSLPHPRWSERLFVLIPLFDLTPVIHFPLNDLKFDEINLLEKIRTFDNKQNECVLFDSFL</sequence>
<evidence type="ECO:0000256" key="7">
    <source>
        <dbReference type="ARBA" id="ARBA00022777"/>
    </source>
</evidence>
<keyword evidence="6" id="KW-0547">Nucleotide-binding</keyword>
<dbReference type="Proteomes" id="UP000031552">
    <property type="component" value="Unassembled WGS sequence"/>
</dbReference>
<evidence type="ECO:0000256" key="4">
    <source>
        <dbReference type="ARBA" id="ARBA00016218"/>
    </source>
</evidence>
<dbReference type="InterPro" id="IPR035907">
    <property type="entry name" value="Hppk_sf"/>
</dbReference>
<dbReference type="GO" id="GO:0003848">
    <property type="term" value="F:2-amino-4-hydroxy-6-hydroxymethyldihydropteridine diphosphokinase activity"/>
    <property type="evidence" value="ECO:0007669"/>
    <property type="project" value="UniProtKB-EC"/>
</dbReference>
<name>A0A090DVK0_9BACT</name>
<dbReference type="InterPro" id="IPR000550">
    <property type="entry name" value="Hppk"/>
</dbReference>
<reference evidence="14" key="2">
    <citation type="submission" date="2014-09" db="EMBL/GenBank/DDBJ databases">
        <title>Criblamydia sequanensis harbors a mega-plasmid encoding arsenite resistance.</title>
        <authorList>
            <person name="Bertelli C."/>
            <person name="Goesmann A."/>
            <person name="Greub G."/>
        </authorList>
    </citation>
    <scope>NUCLEOTIDE SEQUENCE [LARGE SCALE GENOMIC DNA]</scope>
    <source>
        <strain evidence="14">CRIB-18</strain>
    </source>
</reference>
<dbReference type="RefSeq" id="WP_041016511.1">
    <property type="nucleotide sequence ID" value="NZ_CCEJ010000001.1"/>
</dbReference>
<comment type="pathway">
    <text evidence="1">Cofactor biosynthesis; tetrahydrofolate biosynthesis; 2-amino-4-hydroxy-6-hydroxymethyl-7,8-dihydropteridine diphosphate from 7,8-dihydroneopterin triphosphate: step 4/4.</text>
</comment>
<protein>
    <recommendedName>
        <fullName evidence="4">2-amino-4-hydroxy-6-hydroxymethyldihydropteridine pyrophosphokinase</fullName>
        <ecNumber evidence="3">2.7.6.3</ecNumber>
    </recommendedName>
    <alternativeName>
        <fullName evidence="11">6-hydroxymethyl-7,8-dihydropterin pyrophosphokinase</fullName>
    </alternativeName>
    <alternativeName>
        <fullName evidence="12">7,8-dihydro-6-hydroxymethylpterin-pyrophosphokinase</fullName>
    </alternativeName>
</protein>
<evidence type="ECO:0000256" key="6">
    <source>
        <dbReference type="ARBA" id="ARBA00022741"/>
    </source>
</evidence>
<dbReference type="GO" id="GO:0046656">
    <property type="term" value="P:folic acid biosynthetic process"/>
    <property type="evidence" value="ECO:0007669"/>
    <property type="project" value="UniProtKB-KW"/>
</dbReference>
<evidence type="ECO:0000256" key="5">
    <source>
        <dbReference type="ARBA" id="ARBA00022679"/>
    </source>
</evidence>
<evidence type="ECO:0000256" key="8">
    <source>
        <dbReference type="ARBA" id="ARBA00022840"/>
    </source>
</evidence>
<dbReference type="AlphaFoldDB" id="A0A090DVK0"/>
<dbReference type="SUPFAM" id="SSF55083">
    <property type="entry name" value="6-hydroxymethyl-7,8-dihydropterin pyrophosphokinase, HPPK"/>
    <property type="match status" value="1"/>
</dbReference>
<gene>
    <name evidence="14" type="primary">folK</name>
    <name evidence="14" type="ORF">CSEC_0170</name>
</gene>
<dbReference type="GO" id="GO:0046654">
    <property type="term" value="P:tetrahydrofolate biosynthetic process"/>
    <property type="evidence" value="ECO:0007669"/>
    <property type="project" value="UniProtKB-UniPathway"/>
</dbReference>
<comment type="function">
    <text evidence="10">Catalyzes the transfer of pyrophosphate from adenosine triphosphate (ATP) to 6-hydroxymethyl-7,8-dihydropterin, an enzymatic step in folate biosynthesis pathway.</text>
</comment>
<dbReference type="OrthoDB" id="9808041at2"/>
<evidence type="ECO:0000256" key="2">
    <source>
        <dbReference type="ARBA" id="ARBA00005810"/>
    </source>
</evidence>
<comment type="similarity">
    <text evidence="2">Belongs to the HPPK family.</text>
</comment>
<keyword evidence="7" id="KW-0418">Kinase</keyword>
<evidence type="ECO:0000259" key="13">
    <source>
        <dbReference type="Pfam" id="PF01288"/>
    </source>
</evidence>
<dbReference type="UniPathway" id="UPA00077">
    <property type="reaction ID" value="UER00155"/>
</dbReference>
<dbReference type="Gene3D" id="3.30.70.560">
    <property type="entry name" value="7,8-Dihydro-6-hydroxymethylpterin-pyrophosphokinase HPPK"/>
    <property type="match status" value="1"/>
</dbReference>
<evidence type="ECO:0000256" key="12">
    <source>
        <dbReference type="ARBA" id="ARBA00033413"/>
    </source>
</evidence>
<comment type="caution">
    <text evidence="14">The sequence shown here is derived from an EMBL/GenBank/DDBJ whole genome shotgun (WGS) entry which is preliminary data.</text>
</comment>
<dbReference type="GO" id="GO:0005524">
    <property type="term" value="F:ATP binding"/>
    <property type="evidence" value="ECO:0007669"/>
    <property type="project" value="UniProtKB-KW"/>
</dbReference>
<dbReference type="PANTHER" id="PTHR43071">
    <property type="entry name" value="2-AMINO-4-HYDROXY-6-HYDROXYMETHYLDIHYDROPTERIDINE PYROPHOSPHOKINASE"/>
    <property type="match status" value="1"/>
</dbReference>
<evidence type="ECO:0000256" key="3">
    <source>
        <dbReference type="ARBA" id="ARBA00013253"/>
    </source>
</evidence>
<reference evidence="14" key="1">
    <citation type="submission" date="2013-12" db="EMBL/GenBank/DDBJ databases">
        <authorList>
            <person name="Linke B."/>
        </authorList>
    </citation>
    <scope>NUCLEOTIDE SEQUENCE [LARGE SCALE GENOMIC DNA]</scope>
    <source>
        <strain evidence="14">CRIB-18</strain>
    </source>
</reference>
<dbReference type="eggNOG" id="COG0801">
    <property type="taxonomic scope" value="Bacteria"/>
</dbReference>
<organism evidence="14 15">
    <name type="scientific">Candidatus Criblamydia sequanensis CRIB-18</name>
    <dbReference type="NCBI Taxonomy" id="1437425"/>
    <lineage>
        <taxon>Bacteria</taxon>
        <taxon>Pseudomonadati</taxon>
        <taxon>Chlamydiota</taxon>
        <taxon>Chlamydiia</taxon>
        <taxon>Parachlamydiales</taxon>
        <taxon>Candidatus Criblamydiaceae</taxon>
        <taxon>Candidatus Criblamydia</taxon>
    </lineage>
</organism>
<keyword evidence="8" id="KW-0067">ATP-binding</keyword>
<evidence type="ECO:0000256" key="1">
    <source>
        <dbReference type="ARBA" id="ARBA00005051"/>
    </source>
</evidence>
<evidence type="ECO:0000256" key="11">
    <source>
        <dbReference type="ARBA" id="ARBA00029766"/>
    </source>
</evidence>
<dbReference type="STRING" id="1437425.CSEC_0170"/>
<keyword evidence="5 14" id="KW-0808">Transferase</keyword>
<evidence type="ECO:0000256" key="9">
    <source>
        <dbReference type="ARBA" id="ARBA00022909"/>
    </source>
</evidence>
<dbReference type="EC" id="2.7.6.3" evidence="3"/>
<keyword evidence="9" id="KW-0289">Folate biosynthesis</keyword>
<feature type="domain" description="7,8-dihydro-6-hydroxymethylpterin-pyrophosphokinase" evidence="13">
    <location>
        <begin position="7"/>
        <end position="135"/>
    </location>
</feature>
<evidence type="ECO:0000313" key="15">
    <source>
        <dbReference type="Proteomes" id="UP000031552"/>
    </source>
</evidence>
<evidence type="ECO:0000313" key="14">
    <source>
        <dbReference type="EMBL" id="CDR33009.1"/>
    </source>
</evidence>
<dbReference type="GO" id="GO:0016301">
    <property type="term" value="F:kinase activity"/>
    <property type="evidence" value="ECO:0007669"/>
    <property type="project" value="UniProtKB-KW"/>
</dbReference>
<dbReference type="Pfam" id="PF01288">
    <property type="entry name" value="HPPK"/>
    <property type="match status" value="1"/>
</dbReference>
<keyword evidence="15" id="KW-1185">Reference proteome</keyword>
<dbReference type="CDD" id="cd00483">
    <property type="entry name" value="HPPK"/>
    <property type="match status" value="1"/>
</dbReference>
<evidence type="ECO:0000256" key="10">
    <source>
        <dbReference type="ARBA" id="ARBA00029409"/>
    </source>
</evidence>
<dbReference type="NCBIfam" id="TIGR01498">
    <property type="entry name" value="folK"/>
    <property type="match status" value="1"/>
</dbReference>
<dbReference type="PANTHER" id="PTHR43071:SF1">
    <property type="entry name" value="2-AMINO-4-HYDROXY-6-HYDROXYMETHYLDIHYDROPTERIDINE PYROPHOSPHOKINASE"/>
    <property type="match status" value="1"/>
</dbReference>
<dbReference type="EMBL" id="CCEJ010000001">
    <property type="protein sequence ID" value="CDR33009.1"/>
    <property type="molecule type" value="Genomic_DNA"/>
</dbReference>